<comment type="catalytic activity">
    <reaction evidence="10 11">
        <text>D-alanyl-D-alanine + UDP-N-acetyl-alpha-D-muramoyl-L-alanyl-gamma-D-glutamyl-meso-2,6-diaminopimelate + ATP = UDP-N-acetyl-alpha-D-muramoyl-L-alanyl-gamma-D-glutamyl-meso-2,6-diaminopimeloyl-D-alanyl-D-alanine + ADP + phosphate + H(+)</text>
        <dbReference type="Rhea" id="RHEA:28374"/>
        <dbReference type="ChEBI" id="CHEBI:15378"/>
        <dbReference type="ChEBI" id="CHEBI:30616"/>
        <dbReference type="ChEBI" id="CHEBI:43474"/>
        <dbReference type="ChEBI" id="CHEBI:57822"/>
        <dbReference type="ChEBI" id="CHEBI:61386"/>
        <dbReference type="ChEBI" id="CHEBI:83905"/>
        <dbReference type="ChEBI" id="CHEBI:456216"/>
        <dbReference type="EC" id="6.3.2.10"/>
    </reaction>
</comment>
<dbReference type="SUPFAM" id="SSF53623">
    <property type="entry name" value="MurD-like peptide ligases, catalytic domain"/>
    <property type="match status" value="1"/>
</dbReference>
<keyword evidence="5 10" id="KW-0067">ATP-binding</keyword>
<keyword evidence="3 10" id="KW-0132">Cell division</keyword>
<keyword evidence="8 10" id="KW-0131">Cell cycle</keyword>
<evidence type="ECO:0000259" key="12">
    <source>
        <dbReference type="Pfam" id="PF01225"/>
    </source>
</evidence>
<evidence type="ECO:0000256" key="6">
    <source>
        <dbReference type="ARBA" id="ARBA00022960"/>
    </source>
</evidence>
<keyword evidence="6 10" id="KW-0133">Cell shape</keyword>
<dbReference type="HAMAP" id="MF_02019">
    <property type="entry name" value="MurF"/>
    <property type="match status" value="1"/>
</dbReference>
<reference evidence="16" key="1">
    <citation type="submission" date="2023-07" db="EMBL/GenBank/DDBJ databases">
        <title>Isolating and identifying novel microbial strains from the Mariana Trench.</title>
        <authorList>
            <person name="Fu H."/>
        </authorList>
    </citation>
    <scope>NUCLEOTIDE SEQUENCE [LARGE SCALE GENOMIC DNA]</scope>
    <source>
        <strain evidence="16">T-y2</strain>
    </source>
</reference>
<evidence type="ECO:0000256" key="11">
    <source>
        <dbReference type="RuleBase" id="RU004136"/>
    </source>
</evidence>
<dbReference type="RefSeq" id="WP_311400973.1">
    <property type="nucleotide sequence ID" value="NZ_JAVRBG010000004.1"/>
</dbReference>
<comment type="similarity">
    <text evidence="10">Belongs to the MurCDEF family. MurF subfamily.</text>
</comment>
<comment type="subcellular location">
    <subcellularLocation>
        <location evidence="10 11">Cytoplasm</location>
    </subcellularLocation>
</comment>
<accession>A0ABU2KH30</accession>
<dbReference type="Pfam" id="PF08245">
    <property type="entry name" value="Mur_ligase_M"/>
    <property type="match status" value="1"/>
</dbReference>
<dbReference type="InterPro" id="IPR036565">
    <property type="entry name" value="Mur-like_cat_sf"/>
</dbReference>
<keyword evidence="4 10" id="KW-0547">Nucleotide-binding</keyword>
<organism evidence="15 16">
    <name type="scientific">Mesonia ostreae</name>
    <dbReference type="NCBI Taxonomy" id="861110"/>
    <lineage>
        <taxon>Bacteria</taxon>
        <taxon>Pseudomonadati</taxon>
        <taxon>Bacteroidota</taxon>
        <taxon>Flavobacteriia</taxon>
        <taxon>Flavobacteriales</taxon>
        <taxon>Flavobacteriaceae</taxon>
        <taxon>Mesonia</taxon>
    </lineage>
</organism>
<dbReference type="InterPro" id="IPR013221">
    <property type="entry name" value="Mur_ligase_cen"/>
</dbReference>
<evidence type="ECO:0000256" key="7">
    <source>
        <dbReference type="ARBA" id="ARBA00022984"/>
    </source>
</evidence>
<keyword evidence="16" id="KW-1185">Reference proteome</keyword>
<dbReference type="GO" id="GO:0047480">
    <property type="term" value="F:UDP-N-acetylmuramoyl-tripeptide-D-alanyl-D-alanine ligase activity"/>
    <property type="evidence" value="ECO:0007669"/>
    <property type="project" value="UniProtKB-EC"/>
</dbReference>
<sequence length="425" mass="47660">MNIPQLHQLYLESSGICTDTRNIQRNNLFFALSGTNFNGNQFAAEALKKGAFKAVIDDEKYSSDNSVLVEDCLITLQALAQYHRRYLALKIISITGSNGKTTTKELLTQVLQQKYKVVATKGNLNNHIGVPLTLLGMTTETEIGIVEMGANHQGEIKALCQIAEPNYGFITNFGKAHLEGFGGIEGVIRGKSELYDYLMANNQTVFMNIEDKIQQEKTKDYSKRISIGNNQEADYPINSYTKEFQACIKYKEKEISSQLTGSYNSSNMAAATGIGLYFDVKIEKIQEAIKNYIPSNNRSQRLDLNGNQIILDAYNANPSSMALAIENIVSLPAKRKILILGDMFEIGSTSHKEHQQIVNILETLNVELALICGENFYKTETEKVLAFQQFEDLQKYLSKNSIKDSTILIKGSRGMQLERLIELWK</sequence>
<name>A0ABU2KH30_9FLAO</name>
<dbReference type="EC" id="6.3.2.10" evidence="10 11"/>
<feature type="domain" description="Mur ligase C-terminal" evidence="13">
    <location>
        <begin position="298"/>
        <end position="413"/>
    </location>
</feature>
<dbReference type="SUPFAM" id="SSF63418">
    <property type="entry name" value="MurE/MurF N-terminal domain"/>
    <property type="match status" value="1"/>
</dbReference>
<feature type="domain" description="Mur ligase N-terminal catalytic" evidence="12">
    <location>
        <begin position="14"/>
        <end position="71"/>
    </location>
</feature>
<dbReference type="InterPro" id="IPR035911">
    <property type="entry name" value="MurE/MurF_N"/>
</dbReference>
<dbReference type="Gene3D" id="3.40.1190.10">
    <property type="entry name" value="Mur-like, catalytic domain"/>
    <property type="match status" value="1"/>
</dbReference>
<proteinExistence type="inferred from homology"/>
<dbReference type="InterPro" id="IPR005863">
    <property type="entry name" value="UDP-N-AcMur_synth"/>
</dbReference>
<evidence type="ECO:0000256" key="3">
    <source>
        <dbReference type="ARBA" id="ARBA00022618"/>
    </source>
</evidence>
<evidence type="ECO:0000256" key="5">
    <source>
        <dbReference type="ARBA" id="ARBA00022840"/>
    </source>
</evidence>
<evidence type="ECO:0000256" key="4">
    <source>
        <dbReference type="ARBA" id="ARBA00022741"/>
    </source>
</evidence>
<dbReference type="SUPFAM" id="SSF53244">
    <property type="entry name" value="MurD-like peptide ligases, peptide-binding domain"/>
    <property type="match status" value="1"/>
</dbReference>
<dbReference type="Proteomes" id="UP001182991">
    <property type="component" value="Unassembled WGS sequence"/>
</dbReference>
<keyword evidence="2 10" id="KW-0436">Ligase</keyword>
<dbReference type="PANTHER" id="PTHR43024">
    <property type="entry name" value="UDP-N-ACETYLMURAMOYL-TRIPEPTIDE--D-ALANYL-D-ALANINE LIGASE"/>
    <property type="match status" value="1"/>
</dbReference>
<evidence type="ECO:0000256" key="9">
    <source>
        <dbReference type="ARBA" id="ARBA00023316"/>
    </source>
</evidence>
<evidence type="ECO:0000313" key="16">
    <source>
        <dbReference type="Proteomes" id="UP001182991"/>
    </source>
</evidence>
<dbReference type="Pfam" id="PF01225">
    <property type="entry name" value="Mur_ligase"/>
    <property type="match status" value="1"/>
</dbReference>
<dbReference type="Gene3D" id="3.40.1390.10">
    <property type="entry name" value="MurE/MurF, N-terminal domain"/>
    <property type="match status" value="1"/>
</dbReference>
<dbReference type="NCBIfam" id="TIGR01143">
    <property type="entry name" value="murF"/>
    <property type="match status" value="1"/>
</dbReference>
<dbReference type="InterPro" id="IPR004101">
    <property type="entry name" value="Mur_ligase_C"/>
</dbReference>
<dbReference type="PANTHER" id="PTHR43024:SF1">
    <property type="entry name" value="UDP-N-ACETYLMURAMOYL-TRIPEPTIDE--D-ALANYL-D-ALANINE LIGASE"/>
    <property type="match status" value="1"/>
</dbReference>
<comment type="function">
    <text evidence="10 11">Involved in cell wall formation. Catalyzes the final step in the synthesis of UDP-N-acetylmuramoyl-pentapeptide, the precursor of murein.</text>
</comment>
<evidence type="ECO:0000256" key="2">
    <source>
        <dbReference type="ARBA" id="ARBA00022598"/>
    </source>
</evidence>
<comment type="pathway">
    <text evidence="10 11">Cell wall biogenesis; peptidoglycan biosynthesis.</text>
</comment>
<dbReference type="Pfam" id="PF02875">
    <property type="entry name" value="Mur_ligase_C"/>
    <property type="match status" value="1"/>
</dbReference>
<evidence type="ECO:0000259" key="13">
    <source>
        <dbReference type="Pfam" id="PF02875"/>
    </source>
</evidence>
<dbReference type="Gene3D" id="3.90.190.20">
    <property type="entry name" value="Mur ligase, C-terminal domain"/>
    <property type="match status" value="1"/>
</dbReference>
<keyword evidence="1 10" id="KW-0963">Cytoplasm</keyword>
<dbReference type="InterPro" id="IPR036615">
    <property type="entry name" value="Mur_ligase_C_dom_sf"/>
</dbReference>
<feature type="binding site" evidence="10">
    <location>
        <begin position="96"/>
        <end position="102"/>
    </location>
    <ligand>
        <name>ATP</name>
        <dbReference type="ChEBI" id="CHEBI:30616"/>
    </ligand>
</feature>
<feature type="domain" description="Mur ligase central" evidence="14">
    <location>
        <begin position="94"/>
        <end position="274"/>
    </location>
</feature>
<dbReference type="EMBL" id="JAVRBG010000004">
    <property type="protein sequence ID" value="MDT0294018.1"/>
    <property type="molecule type" value="Genomic_DNA"/>
</dbReference>
<keyword evidence="7 10" id="KW-0573">Peptidoglycan synthesis</keyword>
<evidence type="ECO:0000256" key="8">
    <source>
        <dbReference type="ARBA" id="ARBA00023306"/>
    </source>
</evidence>
<dbReference type="InterPro" id="IPR000713">
    <property type="entry name" value="Mur_ligase_N"/>
</dbReference>
<gene>
    <name evidence="10 15" type="primary">murF</name>
    <name evidence="15" type="ORF">RLT85_05165</name>
</gene>
<evidence type="ECO:0000256" key="10">
    <source>
        <dbReference type="HAMAP-Rule" id="MF_02019"/>
    </source>
</evidence>
<comment type="caution">
    <text evidence="15">The sequence shown here is derived from an EMBL/GenBank/DDBJ whole genome shotgun (WGS) entry which is preliminary data.</text>
</comment>
<protein>
    <recommendedName>
        <fullName evidence="10 11">UDP-N-acetylmuramoyl-tripeptide--D-alanyl-D-alanine ligase</fullName>
        <ecNumber evidence="10 11">6.3.2.10</ecNumber>
    </recommendedName>
    <alternativeName>
        <fullName evidence="10">D-alanyl-D-alanine-adding enzyme</fullName>
    </alternativeName>
</protein>
<dbReference type="InterPro" id="IPR051046">
    <property type="entry name" value="MurCDEF_CellWall_CoF430Synth"/>
</dbReference>
<evidence type="ECO:0000313" key="15">
    <source>
        <dbReference type="EMBL" id="MDT0294018.1"/>
    </source>
</evidence>
<evidence type="ECO:0000259" key="14">
    <source>
        <dbReference type="Pfam" id="PF08245"/>
    </source>
</evidence>
<evidence type="ECO:0000256" key="1">
    <source>
        <dbReference type="ARBA" id="ARBA00022490"/>
    </source>
</evidence>
<keyword evidence="9 10" id="KW-0961">Cell wall biogenesis/degradation</keyword>